<dbReference type="RefSeq" id="WP_044852889.1">
    <property type="nucleotide sequence ID" value="NZ_CP016174.1"/>
</dbReference>
<protein>
    <recommendedName>
        <fullName evidence="3">NB-ARC domain-containing protein</fullName>
    </recommendedName>
</protein>
<reference evidence="1 2" key="1">
    <citation type="journal article" date="2015" name="Genome Announc.">
        <title>Draft Genome Sequence of Norvancomycin-Producing Strain Amycolatopsis orientalis CPCC200066.</title>
        <authorList>
            <person name="Lei X."/>
            <person name="Yuan F."/>
            <person name="Shi Y."/>
            <person name="Li X."/>
            <person name="Wang L."/>
            <person name="Hong B."/>
        </authorList>
    </citation>
    <scope>NUCLEOTIDE SEQUENCE [LARGE SCALE GENOMIC DNA]</scope>
    <source>
        <strain evidence="1 2">B-37</strain>
    </source>
</reference>
<accession>A0A193BYJ2</accession>
<dbReference type="Proteomes" id="UP000093695">
    <property type="component" value="Chromosome"/>
</dbReference>
<dbReference type="Gene3D" id="3.40.50.300">
    <property type="entry name" value="P-loop containing nucleotide triphosphate hydrolases"/>
    <property type="match status" value="1"/>
</dbReference>
<evidence type="ECO:0000313" key="2">
    <source>
        <dbReference type="Proteomes" id="UP000093695"/>
    </source>
</evidence>
<dbReference type="STRING" id="31958.SD37_17370"/>
<evidence type="ECO:0008006" key="3">
    <source>
        <dbReference type="Google" id="ProtNLM"/>
    </source>
</evidence>
<sequence>MTGIGGGVAAAFGFRYQYLVTVELLLDMYESFSRPDWRVDVDRVDQDSADILVCTAAEQGPIRALQVKASMPASSTTMGLRTAVTCLDALEAEHPDARELTLVTNRTLTSDAVEHAARLDAHSAIAADERRRVIDARTETLLALTSRLVERVARIRVRGKGGIGQRLHHILVAQLVDRVHDRGSQTAYQGIDRDQIASILDESAAVLADVGGGRTWGRTFGVPDDRYLPRQEIASFLSERLPGDGLMSGTPPVAVLSGTPGSGKSAAAAAWAASRREHYAFTLWMDASSNEVLMEQLPAILSRLGGEGYVGDAPAQTFCDLLSDVPVPWLLVLDGAVDWPTTRKWVPSSGYGHVIVTTNRGDWPYDPAPLLPVKAMTPEEATGLIRDRLSQPSPADPANPVDPVAVEFATQLGSWPLAIDLACAWVRSLGGDFAHLRDFLERLDRFDLTEQDTPLGSYTKSAGGVVRELLNGLSEQGLIVLGVVAMSGGSHVPIALVEKWASSLPDNGPRSINARAAVDELVMVSLIKKRLRYGVKSVQGFDEALYVHEGVLVVFRRLAIGLEHGYVYNWVCTCADVLAGLVDQALFSDASALLSTVDATLTSVLSAELSDDDLNRQAVESIQLTATFLMHNLGTLATLTGLFDLASKWLTVAFNLRERLGSDADRNEPALAATQIQTLAALAQAVARQKRPDQIRPILVAAARYGQAHLVTDLDMPSTPISGALRILRDAAKYAQEDCSDLHDWIVDALEQGGSAAPGSSPVQLRVEGFAGAVERARRYAETDQWSKATDTVLVVANEAVAAEVLVHDGIEAVLDIGLSLMGSLLARPHRQAPASLTNAMQRITQWCHEFSDLLNDDQRARFSVLAPIADLDVHELRLALENIRAAAENSNQLRAWEKFGEIMEETIEASNRAHQLWGIGNLPDGFTVVRSIDGGTNALWWSVNNRGEPVLVFVTASASMFVGDVVTDPLLEMMVHAGFPDRLDADRQPQAVPDWTVQVDGLNLMLRDGSGRAWLELAVDPDEQMQVAWINAIGQADRVRVIYTDLADLPPDELFAVPNQGLVDVAGKPSWFAHRLRRFMARGRNR</sequence>
<dbReference type="EMBL" id="CP016174">
    <property type="protein sequence ID" value="ANN17239.1"/>
    <property type="molecule type" value="Genomic_DNA"/>
</dbReference>
<gene>
    <name evidence="1" type="ORF">SD37_17370</name>
</gene>
<name>A0A193BYJ2_AMYOR</name>
<keyword evidence="2" id="KW-1185">Reference proteome</keyword>
<organism evidence="1 2">
    <name type="scientific">Amycolatopsis orientalis</name>
    <name type="common">Nocardia orientalis</name>
    <dbReference type="NCBI Taxonomy" id="31958"/>
    <lineage>
        <taxon>Bacteria</taxon>
        <taxon>Bacillati</taxon>
        <taxon>Actinomycetota</taxon>
        <taxon>Actinomycetes</taxon>
        <taxon>Pseudonocardiales</taxon>
        <taxon>Pseudonocardiaceae</taxon>
        <taxon>Amycolatopsis</taxon>
    </lineage>
</organism>
<proteinExistence type="predicted"/>
<dbReference type="KEGG" id="aori:SD37_17370"/>
<evidence type="ECO:0000313" key="1">
    <source>
        <dbReference type="EMBL" id="ANN17239.1"/>
    </source>
</evidence>
<dbReference type="SUPFAM" id="SSF52540">
    <property type="entry name" value="P-loop containing nucleoside triphosphate hydrolases"/>
    <property type="match status" value="1"/>
</dbReference>
<dbReference type="InterPro" id="IPR027417">
    <property type="entry name" value="P-loop_NTPase"/>
</dbReference>
<dbReference type="AlphaFoldDB" id="A0A193BYJ2"/>